<dbReference type="InterPro" id="IPR006869">
    <property type="entry name" value="DUF547"/>
</dbReference>
<dbReference type="AlphaFoldDB" id="A0AAV0MN88"/>
<protein>
    <submittedName>
        <fullName evidence="4">Uncharacterized protein</fullName>
    </submittedName>
</protein>
<organism evidence="4 5">
    <name type="scientific">Linum tenue</name>
    <dbReference type="NCBI Taxonomy" id="586396"/>
    <lineage>
        <taxon>Eukaryota</taxon>
        <taxon>Viridiplantae</taxon>
        <taxon>Streptophyta</taxon>
        <taxon>Embryophyta</taxon>
        <taxon>Tracheophyta</taxon>
        <taxon>Spermatophyta</taxon>
        <taxon>Magnoliopsida</taxon>
        <taxon>eudicotyledons</taxon>
        <taxon>Gunneridae</taxon>
        <taxon>Pentapetalae</taxon>
        <taxon>rosids</taxon>
        <taxon>fabids</taxon>
        <taxon>Malpighiales</taxon>
        <taxon>Linaceae</taxon>
        <taxon>Linum</taxon>
    </lineage>
</organism>
<dbReference type="PANTHER" id="PTHR23054:SF61">
    <property type="entry name" value="OS02G0153000 PROTEIN"/>
    <property type="match status" value="1"/>
</dbReference>
<evidence type="ECO:0000259" key="3">
    <source>
        <dbReference type="Pfam" id="PF14389"/>
    </source>
</evidence>
<dbReference type="Pfam" id="PF14389">
    <property type="entry name" value="Lzipper-MIP1"/>
    <property type="match status" value="1"/>
</dbReference>
<dbReference type="Pfam" id="PF04784">
    <property type="entry name" value="DUF547"/>
    <property type="match status" value="2"/>
</dbReference>
<evidence type="ECO:0000256" key="1">
    <source>
        <dbReference type="SAM" id="MobiDB-lite"/>
    </source>
</evidence>
<feature type="compositionally biased region" description="Basic and acidic residues" evidence="1">
    <location>
        <begin position="305"/>
        <end position="321"/>
    </location>
</feature>
<name>A0AAV0MN88_9ROSI</name>
<dbReference type="InterPro" id="IPR025757">
    <property type="entry name" value="MIP1_Leuzipper"/>
</dbReference>
<evidence type="ECO:0000313" key="4">
    <source>
        <dbReference type="EMBL" id="CAI0448227.1"/>
    </source>
</evidence>
<comment type="caution">
    <text evidence="4">The sequence shown here is derived from an EMBL/GenBank/DDBJ whole genome shotgun (WGS) entry which is preliminary data.</text>
</comment>
<feature type="region of interest" description="Disordered" evidence="1">
    <location>
        <begin position="282"/>
        <end position="322"/>
    </location>
</feature>
<feature type="domain" description="DUF547" evidence="2">
    <location>
        <begin position="514"/>
        <end position="573"/>
    </location>
</feature>
<reference evidence="4" key="1">
    <citation type="submission" date="2022-08" db="EMBL/GenBank/DDBJ databases">
        <authorList>
            <person name="Gutierrez-Valencia J."/>
        </authorList>
    </citation>
    <scope>NUCLEOTIDE SEQUENCE</scope>
</reference>
<evidence type="ECO:0000259" key="2">
    <source>
        <dbReference type="Pfam" id="PF04784"/>
    </source>
</evidence>
<sequence length="653" mass="73087">MLCLKAEAYDDRDLDLDPTIKPADASSCNNNNKINASPDASSTGFLLPINFGSSLHKYFWKMGKMSTRSISSGDGSPSCSVSDFEDINSQERKIPPVQDIDISVYKHQLEQDVKMLQQQLQEEIDLRLALANAVEHSNSSSDSPCQLPDKAQELLDSIAILEDNVINLEQKSVALQYQLSQERNERRIAEYRLRHFPILASSMFDTSQSNLPEMIIRPGSREKLEGKMEEKPPWSESVNEPNKDYFVEKLCHRPNQLSEAMVLCMRDIFLFLADSSKLSSSKSSVAPSSPCDQLPHPSLPSFSDTNRDDSSTRSPILDKDQVSGVSTRSCKFDPYGVPGKVEWNEGIGAYSNAVEVSWLSVGKKELEYASGALKRFRLLVEQLVEVDPSRLLCHEKLAFWINVYNALIMHAFLAYGVPRSDIKLFSLMQKAAYTIGGNSISAADIEYIILKMKPPAHRPQVVSFTFIGFPYKVLTCLYPGGTCPCAWENVLNLFACYGMLSGVTSYAHHYDVQSFVLALQRLKATDELRKFSINQPEPLLAFALSCGMYSSPAVRIYKPDNVNEMLQTSLKDYAQASTGIGSKGKILVPKLLHCFAKGMVDDSQLPEWLTELLTAEQAAMVKDCSSNRKWKLLGARSFSILPFDSRFRFLFLL</sequence>
<feature type="domain" description="Ternary complex factor MIP1 leucine-zipper" evidence="3">
    <location>
        <begin position="105"/>
        <end position="182"/>
    </location>
</feature>
<feature type="domain" description="DUF547" evidence="2">
    <location>
        <begin position="390"/>
        <end position="454"/>
    </location>
</feature>
<keyword evidence="5" id="KW-1185">Reference proteome</keyword>
<dbReference type="EMBL" id="CAMGYJ010000007">
    <property type="protein sequence ID" value="CAI0448227.1"/>
    <property type="molecule type" value="Genomic_DNA"/>
</dbReference>
<gene>
    <name evidence="4" type="ORF">LITE_LOCUS29709</name>
</gene>
<evidence type="ECO:0000313" key="5">
    <source>
        <dbReference type="Proteomes" id="UP001154282"/>
    </source>
</evidence>
<accession>A0AAV0MN88</accession>
<proteinExistence type="predicted"/>
<dbReference type="PANTHER" id="PTHR23054">
    <property type="entry name" value="TERNARY COMPLEX FACTOR MIP1, LEUCINE-ZIPPER-RELATED"/>
    <property type="match status" value="1"/>
</dbReference>
<dbReference type="Proteomes" id="UP001154282">
    <property type="component" value="Unassembled WGS sequence"/>
</dbReference>